<evidence type="ECO:0000313" key="2">
    <source>
        <dbReference type="Proteomes" id="UP000236500"/>
    </source>
</evidence>
<dbReference type="Proteomes" id="UP000236500">
    <property type="component" value="Unassembled WGS sequence"/>
</dbReference>
<name>A0ABX4XPX4_9LIST</name>
<protein>
    <recommendedName>
        <fullName evidence="3">Sigma-70 family RNA polymerase sigma factor</fullName>
    </recommendedName>
</protein>
<dbReference type="EMBL" id="MPDH01000005">
    <property type="protein sequence ID" value="PNP93125.1"/>
    <property type="molecule type" value="Genomic_DNA"/>
</dbReference>
<proteinExistence type="predicted"/>
<accession>A0ABX4XPX4</accession>
<gene>
    <name evidence="1" type="ORF">BMT55_06780</name>
</gene>
<sequence length="240" mass="28486">MNEDIKIYTEEEILDYFLQKNQKRISKLEIRLKNKFKGKRYYYIHENLLMDFQREIYNQIHRELDKAKEREMNINEFYELLINNKSAIPNLSGSMLTENILRSAERDTIILTLKEEFGRVRKSEKERENEKSEKGVVDNNYKVKIPNKFDADLALINQIPGRNIANEVDLILTIESALIHIDENKLLTDNEVNIFCTMLLVDSDEQAAMQTGITLKSYQQAKRRLLNKMNKLFQEYQNIE</sequence>
<reference evidence="1 2" key="1">
    <citation type="submission" date="2016-11" db="EMBL/GenBank/DDBJ databases">
        <title>Whole Genome Sequence of Listeria newyorkensis.</title>
        <authorList>
            <person name="Frink S."/>
            <person name="Morales C."/>
            <person name="Kiang D."/>
        </authorList>
    </citation>
    <scope>NUCLEOTIDE SEQUENCE [LARGE SCALE GENOMIC DNA]</scope>
    <source>
        <strain evidence="1 2">F1604011-044</strain>
    </source>
</reference>
<comment type="caution">
    <text evidence="1">The sequence shown here is derived from an EMBL/GenBank/DDBJ whole genome shotgun (WGS) entry which is preliminary data.</text>
</comment>
<evidence type="ECO:0008006" key="3">
    <source>
        <dbReference type="Google" id="ProtNLM"/>
    </source>
</evidence>
<organism evidence="1 2">
    <name type="scientific">Listeria newyorkensis</name>
    <dbReference type="NCBI Taxonomy" id="1497681"/>
    <lineage>
        <taxon>Bacteria</taxon>
        <taxon>Bacillati</taxon>
        <taxon>Bacillota</taxon>
        <taxon>Bacilli</taxon>
        <taxon>Bacillales</taxon>
        <taxon>Listeriaceae</taxon>
        <taxon>Listeria</taxon>
    </lineage>
</organism>
<keyword evidence="2" id="KW-1185">Reference proteome</keyword>
<dbReference type="RefSeq" id="WP_036091411.1">
    <property type="nucleotide sequence ID" value="NZ_JNFB01000012.1"/>
</dbReference>
<evidence type="ECO:0000313" key="1">
    <source>
        <dbReference type="EMBL" id="PNP93125.1"/>
    </source>
</evidence>